<accession>A0ABV7N4E2</accession>
<gene>
    <name evidence="2" type="ORF">ACFOEO_05220</name>
</gene>
<dbReference type="SUPFAM" id="SSF55811">
    <property type="entry name" value="Nudix"/>
    <property type="match status" value="1"/>
</dbReference>
<proteinExistence type="predicted"/>
<organism evidence="2 3">
    <name type="scientific">Salinicoccus sesuvii</name>
    <dbReference type="NCBI Taxonomy" id="868281"/>
    <lineage>
        <taxon>Bacteria</taxon>
        <taxon>Bacillati</taxon>
        <taxon>Bacillota</taxon>
        <taxon>Bacilli</taxon>
        <taxon>Bacillales</taxon>
        <taxon>Staphylococcaceae</taxon>
        <taxon>Salinicoccus</taxon>
    </lineage>
</organism>
<evidence type="ECO:0000313" key="3">
    <source>
        <dbReference type="Proteomes" id="UP001595637"/>
    </source>
</evidence>
<comment type="caution">
    <text evidence="2">The sequence shown here is derived from an EMBL/GenBank/DDBJ whole genome shotgun (WGS) entry which is preliminary data.</text>
</comment>
<reference evidence="3" key="1">
    <citation type="journal article" date="2019" name="Int. J. Syst. Evol. Microbiol.">
        <title>The Global Catalogue of Microorganisms (GCM) 10K type strain sequencing project: providing services to taxonomists for standard genome sequencing and annotation.</title>
        <authorList>
            <consortium name="The Broad Institute Genomics Platform"/>
            <consortium name="The Broad Institute Genome Sequencing Center for Infectious Disease"/>
            <person name="Wu L."/>
            <person name="Ma J."/>
        </authorList>
    </citation>
    <scope>NUCLEOTIDE SEQUENCE [LARGE SCALE GENOMIC DNA]</scope>
    <source>
        <strain evidence="3">CCM 7756</strain>
    </source>
</reference>
<feature type="domain" description="Nudix hydrolase" evidence="1">
    <location>
        <begin position="28"/>
        <end position="157"/>
    </location>
</feature>
<protein>
    <submittedName>
        <fullName evidence="2">NUDIX domain-containing protein</fullName>
    </submittedName>
</protein>
<dbReference type="PANTHER" id="PTHR10885:SF0">
    <property type="entry name" value="ISOPENTENYL-DIPHOSPHATE DELTA-ISOMERASE"/>
    <property type="match status" value="1"/>
</dbReference>
<keyword evidence="3" id="KW-1185">Reference proteome</keyword>
<dbReference type="PROSITE" id="PS51462">
    <property type="entry name" value="NUDIX"/>
    <property type="match status" value="1"/>
</dbReference>
<evidence type="ECO:0000259" key="1">
    <source>
        <dbReference type="PROSITE" id="PS51462"/>
    </source>
</evidence>
<dbReference type="InterPro" id="IPR000086">
    <property type="entry name" value="NUDIX_hydrolase_dom"/>
</dbReference>
<dbReference type="Proteomes" id="UP001595637">
    <property type="component" value="Unassembled WGS sequence"/>
</dbReference>
<dbReference type="PANTHER" id="PTHR10885">
    <property type="entry name" value="ISOPENTENYL-DIPHOSPHATE DELTA-ISOMERASE"/>
    <property type="match status" value="1"/>
</dbReference>
<dbReference type="Pfam" id="PF00293">
    <property type="entry name" value="NUDIX"/>
    <property type="match status" value="1"/>
</dbReference>
<dbReference type="EMBL" id="JBHRVQ010000001">
    <property type="protein sequence ID" value="MFC3388002.1"/>
    <property type="molecule type" value="Genomic_DNA"/>
</dbReference>
<name>A0ABV7N4E2_9STAP</name>
<evidence type="ECO:0000313" key="2">
    <source>
        <dbReference type="EMBL" id="MFC3388002.1"/>
    </source>
</evidence>
<dbReference type="CDD" id="cd04693">
    <property type="entry name" value="NUDIX_Hydrolase"/>
    <property type="match status" value="1"/>
</dbReference>
<dbReference type="Gene3D" id="3.90.79.10">
    <property type="entry name" value="Nucleoside Triphosphate Pyrophosphohydrolase"/>
    <property type="match status" value="1"/>
</dbReference>
<dbReference type="InterPro" id="IPR015797">
    <property type="entry name" value="NUDIX_hydrolase-like_dom_sf"/>
</dbReference>
<sequence>METWDIYDAARNKVNRTVVRGDQLAPGEYHMVVHVCIFNSDREMLIQQRQPFKEGWPNMWDVTVGGSAVSGDTSQKAAERETLEEIGLTLNLENARPTMTMNFGRGFDDIYLIEKDVDIGTLSLQYEEVQNVKWATREDILEMIEEGTFIPYEENLIRLYFDLVNRQGAIKK</sequence>
<dbReference type="RefSeq" id="WP_380652809.1">
    <property type="nucleotide sequence ID" value="NZ_JBHRVQ010000001.1"/>
</dbReference>